<evidence type="ECO:0000313" key="3">
    <source>
        <dbReference type="Proteomes" id="UP000799440"/>
    </source>
</evidence>
<dbReference type="Pfam" id="PF01612">
    <property type="entry name" value="DNA_pol_A_exo1"/>
    <property type="match status" value="1"/>
</dbReference>
<dbReference type="Proteomes" id="UP000799440">
    <property type="component" value="Unassembled WGS sequence"/>
</dbReference>
<dbReference type="EMBL" id="MU006568">
    <property type="protein sequence ID" value="KAF2748621.1"/>
    <property type="molecule type" value="Genomic_DNA"/>
</dbReference>
<dbReference type="SUPFAM" id="SSF53098">
    <property type="entry name" value="Ribonuclease H-like"/>
    <property type="match status" value="1"/>
</dbReference>
<evidence type="ECO:0000313" key="2">
    <source>
        <dbReference type="EMBL" id="KAF2748621.1"/>
    </source>
</evidence>
<reference evidence="2" key="1">
    <citation type="journal article" date="2020" name="Stud. Mycol.">
        <title>101 Dothideomycetes genomes: a test case for predicting lifestyles and emergence of pathogens.</title>
        <authorList>
            <person name="Haridas S."/>
            <person name="Albert R."/>
            <person name="Binder M."/>
            <person name="Bloem J."/>
            <person name="Labutti K."/>
            <person name="Salamov A."/>
            <person name="Andreopoulos B."/>
            <person name="Baker S."/>
            <person name="Barry K."/>
            <person name="Bills G."/>
            <person name="Bluhm B."/>
            <person name="Cannon C."/>
            <person name="Castanera R."/>
            <person name="Culley D."/>
            <person name="Daum C."/>
            <person name="Ezra D."/>
            <person name="Gonzalez J."/>
            <person name="Henrissat B."/>
            <person name="Kuo A."/>
            <person name="Liang C."/>
            <person name="Lipzen A."/>
            <person name="Lutzoni F."/>
            <person name="Magnuson J."/>
            <person name="Mondo S."/>
            <person name="Nolan M."/>
            <person name="Ohm R."/>
            <person name="Pangilinan J."/>
            <person name="Park H.-J."/>
            <person name="Ramirez L."/>
            <person name="Alfaro M."/>
            <person name="Sun H."/>
            <person name="Tritt A."/>
            <person name="Yoshinaga Y."/>
            <person name="Zwiers L.-H."/>
            <person name="Turgeon B."/>
            <person name="Goodwin S."/>
            <person name="Spatafora J."/>
            <person name="Crous P."/>
            <person name="Grigoriev I."/>
        </authorList>
    </citation>
    <scope>NUCLEOTIDE SEQUENCE</scope>
    <source>
        <strain evidence="2">CBS 119925</strain>
    </source>
</reference>
<proteinExistence type="predicted"/>
<evidence type="ECO:0000259" key="1">
    <source>
        <dbReference type="Pfam" id="PF01612"/>
    </source>
</evidence>
<dbReference type="Gene3D" id="3.30.420.10">
    <property type="entry name" value="Ribonuclease H-like superfamily/Ribonuclease H"/>
    <property type="match status" value="1"/>
</dbReference>
<dbReference type="GO" id="GO:0008408">
    <property type="term" value="F:3'-5' exonuclease activity"/>
    <property type="evidence" value="ECO:0007669"/>
    <property type="project" value="InterPro"/>
</dbReference>
<dbReference type="AlphaFoldDB" id="A0A6A6VHE8"/>
<protein>
    <recommendedName>
        <fullName evidence="1">3'-5' exonuclease domain-containing protein</fullName>
    </recommendedName>
</protein>
<dbReference type="InterPro" id="IPR002562">
    <property type="entry name" value="3'-5'_exonuclease_dom"/>
</dbReference>
<sequence length="272" mass="30732">MNDLKITTIDTPSQVRELLGLLTIRDKPNNQQSLPILYLDLEGVNLCREGTISIITLLVAQPAKKSYLIDVHTLGALAFSTPGSVGKTFKDILQDKTFTKVFFDVRNDSDALFAHFGVALKGVEDVQLMINSNRKTTEGRRRLRSLDYCIRTYVAMPLIAEQIWGEAKYDGKQLFAPENGGSYQVFNQRPMSRTMQAYCVGDVQYLPELRRIFSERCRTELVAEETEKRVVESQSSNYQPNGPHKALAHWSEEQNRVLDEEGASAMLLPETP</sequence>
<dbReference type="GO" id="GO:0006139">
    <property type="term" value="P:nucleobase-containing compound metabolic process"/>
    <property type="evidence" value="ECO:0007669"/>
    <property type="project" value="InterPro"/>
</dbReference>
<accession>A0A6A6VHE8</accession>
<dbReference type="OrthoDB" id="26838at2759"/>
<dbReference type="InterPro" id="IPR012337">
    <property type="entry name" value="RNaseH-like_sf"/>
</dbReference>
<gene>
    <name evidence="2" type="ORF">M011DRAFT_493481</name>
</gene>
<dbReference type="GO" id="GO:0003676">
    <property type="term" value="F:nucleic acid binding"/>
    <property type="evidence" value="ECO:0007669"/>
    <property type="project" value="InterPro"/>
</dbReference>
<dbReference type="PANTHER" id="PTHR43040">
    <property type="entry name" value="RIBONUCLEASE D"/>
    <property type="match status" value="1"/>
</dbReference>
<feature type="domain" description="3'-5' exonuclease" evidence="1">
    <location>
        <begin position="32"/>
        <end position="215"/>
    </location>
</feature>
<dbReference type="PANTHER" id="PTHR43040:SF1">
    <property type="entry name" value="RIBONUCLEASE D"/>
    <property type="match status" value="1"/>
</dbReference>
<dbReference type="InterPro" id="IPR036397">
    <property type="entry name" value="RNaseH_sf"/>
</dbReference>
<name>A0A6A6VHE8_9PLEO</name>
<keyword evidence="3" id="KW-1185">Reference proteome</keyword>
<organism evidence="2 3">
    <name type="scientific">Sporormia fimetaria CBS 119925</name>
    <dbReference type="NCBI Taxonomy" id="1340428"/>
    <lineage>
        <taxon>Eukaryota</taxon>
        <taxon>Fungi</taxon>
        <taxon>Dikarya</taxon>
        <taxon>Ascomycota</taxon>
        <taxon>Pezizomycotina</taxon>
        <taxon>Dothideomycetes</taxon>
        <taxon>Pleosporomycetidae</taxon>
        <taxon>Pleosporales</taxon>
        <taxon>Sporormiaceae</taxon>
        <taxon>Sporormia</taxon>
    </lineage>
</organism>